<reference evidence="3 4" key="1">
    <citation type="submission" date="2016-10" db="EMBL/GenBank/DDBJ databases">
        <authorList>
            <person name="de Groot N.N."/>
        </authorList>
    </citation>
    <scope>NUCLEOTIDE SEQUENCE [LARGE SCALE GENOMIC DNA]</scope>
    <source>
        <strain evidence="3 4">LMG 23650</strain>
    </source>
</reference>
<dbReference type="Pfam" id="PF00501">
    <property type="entry name" value="AMP-binding"/>
    <property type="match status" value="1"/>
</dbReference>
<name>A0A1I3KJL4_9BURK</name>
<dbReference type="InterPro" id="IPR000873">
    <property type="entry name" value="AMP-dep_synth/lig_dom"/>
</dbReference>
<dbReference type="InterPro" id="IPR025110">
    <property type="entry name" value="AMP-bd_C"/>
</dbReference>
<dbReference type="Gene3D" id="3.30.300.30">
    <property type="match status" value="1"/>
</dbReference>
<dbReference type="Pfam" id="PF13193">
    <property type="entry name" value="AMP-binding_C"/>
    <property type="match status" value="1"/>
</dbReference>
<gene>
    <name evidence="3" type="ORF">SAMN05192543_10423</name>
</gene>
<organism evidence="3 4">
    <name type="scientific">Paraburkholderia megapolitana</name>
    <dbReference type="NCBI Taxonomy" id="420953"/>
    <lineage>
        <taxon>Bacteria</taxon>
        <taxon>Pseudomonadati</taxon>
        <taxon>Pseudomonadota</taxon>
        <taxon>Betaproteobacteria</taxon>
        <taxon>Burkholderiales</taxon>
        <taxon>Burkholderiaceae</taxon>
        <taxon>Paraburkholderia</taxon>
    </lineage>
</organism>
<dbReference type="InterPro" id="IPR045851">
    <property type="entry name" value="AMP-bd_C_sf"/>
</dbReference>
<evidence type="ECO:0000313" key="3">
    <source>
        <dbReference type="EMBL" id="SFI72508.1"/>
    </source>
</evidence>
<dbReference type="PANTHER" id="PTHR43767:SF1">
    <property type="entry name" value="NONRIBOSOMAL PEPTIDE SYNTHASE PES1 (EUROFUNG)-RELATED"/>
    <property type="match status" value="1"/>
</dbReference>
<dbReference type="InterPro" id="IPR042099">
    <property type="entry name" value="ANL_N_sf"/>
</dbReference>
<dbReference type="InterPro" id="IPR050237">
    <property type="entry name" value="ATP-dep_AMP-bd_enzyme"/>
</dbReference>
<feature type="domain" description="AMP-binding enzyme C-terminal" evidence="2">
    <location>
        <begin position="473"/>
        <end position="548"/>
    </location>
</feature>
<dbReference type="STRING" id="420953.SAMN05192543_10423"/>
<keyword evidence="4" id="KW-1185">Reference proteome</keyword>
<dbReference type="InterPro" id="IPR020845">
    <property type="entry name" value="AMP-binding_CS"/>
</dbReference>
<protein>
    <submittedName>
        <fullName evidence="3">Fatty-acyl-CoA synthase</fullName>
    </submittedName>
</protein>
<dbReference type="Proteomes" id="UP000199548">
    <property type="component" value="Unassembled WGS sequence"/>
</dbReference>
<dbReference type="EMBL" id="FOQU01000004">
    <property type="protein sequence ID" value="SFI72508.1"/>
    <property type="molecule type" value="Genomic_DNA"/>
</dbReference>
<dbReference type="PROSITE" id="PS00455">
    <property type="entry name" value="AMP_BINDING"/>
    <property type="match status" value="1"/>
</dbReference>
<dbReference type="OrthoDB" id="9766486at2"/>
<evidence type="ECO:0000259" key="2">
    <source>
        <dbReference type="Pfam" id="PF13193"/>
    </source>
</evidence>
<dbReference type="AlphaFoldDB" id="A0A1I3KJL4"/>
<dbReference type="RefSeq" id="WP_091011675.1">
    <property type="nucleotide sequence ID" value="NZ_CP041743.1"/>
</dbReference>
<proteinExistence type="predicted"/>
<sequence>MSSFGPSLRDQSDVDALERTPLVERLEFPVSSYAAIVRQAARTPRSIAITFVPTGDPNDGEQRYDYTTLSTRVTQVANALHALGIRREDVVSYMLPNLPETHFVLWGAEAAGIVNPINPFLEVDHIVGILSAAGTRVLVAQGRQAAPGIWEKVEALRTQVPTLTTIIRVGGTDVCPDWAQDFDTLLARQADKPIFTPPAADGSDVASYFHTGGTTGTPKLARRTHFNESANAWAVACAVDLGPQDPVLCGLPLFHSNAMMVTGLAPFSVGAHVVLLSDSGYRNPKTQGAFWRSVQRYRATLFSAVPTVLSALLNVARDGVDLRSLRFAICGAAPLSPELFQRFERASGLKLLEGYGMTEATCVSSINPRDGERRIGSIGLRLPYQEIRIVDLGSNGEIVRECEVDEIGTLLLRGPYVFSGYVKASDNKGVCLEDGWLNTGDLGRRDASGYFWLTGRAKDLIIRGGHNIDPAMIEEGLMRHPAVEIAAAVGIPDGHAGELPIAYVTLRAGASVSAGELLAHARSAITERAAVPVHVQVLDAMPLTAVNKIFKPALREKAIAKALIDTVHRVCGDTAKVDVEIRPHPKLGLESHVSVVLANSAERDALIAQTEAEFGRLPVHWVARWSAA</sequence>
<dbReference type="NCBIfam" id="NF005714">
    <property type="entry name" value="PRK07529.1"/>
    <property type="match status" value="1"/>
</dbReference>
<dbReference type="PANTHER" id="PTHR43767">
    <property type="entry name" value="LONG-CHAIN-FATTY-ACID--COA LIGASE"/>
    <property type="match status" value="1"/>
</dbReference>
<accession>A0A1I3KJL4</accession>
<dbReference type="SUPFAM" id="SSF56801">
    <property type="entry name" value="Acetyl-CoA synthetase-like"/>
    <property type="match status" value="1"/>
</dbReference>
<feature type="domain" description="AMP-dependent synthetase/ligase" evidence="1">
    <location>
        <begin position="38"/>
        <end position="421"/>
    </location>
</feature>
<evidence type="ECO:0000259" key="1">
    <source>
        <dbReference type="Pfam" id="PF00501"/>
    </source>
</evidence>
<dbReference type="Gene3D" id="3.40.50.12780">
    <property type="entry name" value="N-terminal domain of ligase-like"/>
    <property type="match status" value="1"/>
</dbReference>
<dbReference type="GO" id="GO:0016878">
    <property type="term" value="F:acid-thiol ligase activity"/>
    <property type="evidence" value="ECO:0007669"/>
    <property type="project" value="UniProtKB-ARBA"/>
</dbReference>
<evidence type="ECO:0000313" key="4">
    <source>
        <dbReference type="Proteomes" id="UP000199548"/>
    </source>
</evidence>